<sequence>MKARFGSRLAIPTALMLLVAGGVLAKDRPPKEPKVEPASIEALKKMGDHLQSLQSFTIEAGTTSEVVLDDGQKLEIGGTATYEVKRPDHLHIDLVTDVVHGQLIYDGKTLIYASPDQKTYAQVPAPPTIKETLERAAQRYDLQFPLADLFAWGTKDAPIDIIREGFFVGHAVVDGKQTDHWAFRGPDQDAEIWIATEGSPLPLKISLVDRQEDTRPRITTVLHWTENPDIPADAFEYKPPEGSAKIGFVGEETKK</sequence>
<organism evidence="3 4">
    <name type="scientific">Rhizobium tumorigenes</name>
    <dbReference type="NCBI Taxonomy" id="2041385"/>
    <lineage>
        <taxon>Bacteria</taxon>
        <taxon>Pseudomonadati</taxon>
        <taxon>Pseudomonadota</taxon>
        <taxon>Alphaproteobacteria</taxon>
        <taxon>Hyphomicrobiales</taxon>
        <taxon>Rhizobiaceae</taxon>
        <taxon>Rhizobium/Agrobacterium group</taxon>
        <taxon>Rhizobium</taxon>
    </lineage>
</organism>
<dbReference type="SUPFAM" id="SSF89392">
    <property type="entry name" value="Prokaryotic lipoproteins and lipoprotein localization factors"/>
    <property type="match status" value="1"/>
</dbReference>
<dbReference type="InterPro" id="IPR029046">
    <property type="entry name" value="LolA/LolB/LppX"/>
</dbReference>
<dbReference type="KEGG" id="rtu:PR017_20515"/>
<dbReference type="AlphaFoldDB" id="A0AAF1K8A5"/>
<dbReference type="Pfam" id="PF09865">
    <property type="entry name" value="DUF2092"/>
    <property type="match status" value="1"/>
</dbReference>
<geneLocation type="plasmid" evidence="3 4">
    <name>pRt1078</name>
</geneLocation>
<feature type="chain" id="PRO_5042015016" evidence="2">
    <location>
        <begin position="26"/>
        <end position="255"/>
    </location>
</feature>
<dbReference type="RefSeq" id="WP_111221373.1">
    <property type="nucleotide sequence ID" value="NZ_CP117256.1"/>
</dbReference>
<dbReference type="InterPro" id="IPR019207">
    <property type="entry name" value="DUF2092"/>
</dbReference>
<protein>
    <submittedName>
        <fullName evidence="3">DUF2092 domain-containing protein</fullName>
    </submittedName>
</protein>
<gene>
    <name evidence="3" type="ORF">PR017_20515</name>
</gene>
<evidence type="ECO:0000256" key="2">
    <source>
        <dbReference type="SAM" id="SignalP"/>
    </source>
</evidence>
<reference evidence="4" key="2">
    <citation type="journal article" date="2023" name="MicrobiologyOpen">
        <title>Genomics of the tumorigenes clade of the family Rhizobiaceae and description of Rhizobium rhododendri sp. nov.</title>
        <authorList>
            <person name="Kuzmanovic N."/>
            <person name="diCenzo G.C."/>
            <person name="Bunk B."/>
            <person name="Sproeer C."/>
            <person name="Fruehling A."/>
            <person name="Neumann-Schaal M."/>
            <person name="Overmann J."/>
            <person name="Smalla K."/>
        </authorList>
    </citation>
    <scope>NUCLEOTIDE SEQUENCE [LARGE SCALE GENOMIC DNA]</scope>
    <source>
        <strain evidence="4">1078</strain>
        <plasmid evidence="4">pRt1078</plasmid>
    </source>
</reference>
<evidence type="ECO:0000256" key="1">
    <source>
        <dbReference type="ARBA" id="ARBA00022729"/>
    </source>
</evidence>
<keyword evidence="4" id="KW-1185">Reference proteome</keyword>
<dbReference type="Proteomes" id="UP000249499">
    <property type="component" value="Plasmid pRt1078"/>
</dbReference>
<name>A0AAF1K8A5_9HYPH</name>
<dbReference type="Gene3D" id="2.50.20.10">
    <property type="entry name" value="Lipoprotein localisation LolA/LolB/LppX"/>
    <property type="match status" value="1"/>
</dbReference>
<reference evidence="3 4" key="1">
    <citation type="journal article" date="2018" name="Sci. Rep.">
        <title>Rhizobium tumorigenes sp. nov., a novel plant tumorigenic bacterium isolated from cane gall tumors on thornless blackberry.</title>
        <authorList>
            <person name="Kuzmanovi N."/>
            <person name="Smalla K."/>
            <person name="Gronow S."/>
            <person name="PuBawska J."/>
        </authorList>
    </citation>
    <scope>NUCLEOTIDE SEQUENCE [LARGE SCALE GENOMIC DNA]</scope>
    <source>
        <strain evidence="3 4">1078</strain>
    </source>
</reference>
<accession>A0AAF1K8A5</accession>
<dbReference type="EMBL" id="CP117256">
    <property type="protein sequence ID" value="WFR97589.1"/>
    <property type="molecule type" value="Genomic_DNA"/>
</dbReference>
<evidence type="ECO:0000313" key="3">
    <source>
        <dbReference type="EMBL" id="WFR97589.1"/>
    </source>
</evidence>
<evidence type="ECO:0000313" key="4">
    <source>
        <dbReference type="Proteomes" id="UP000249499"/>
    </source>
</evidence>
<proteinExistence type="predicted"/>
<feature type="signal peptide" evidence="2">
    <location>
        <begin position="1"/>
        <end position="25"/>
    </location>
</feature>
<keyword evidence="1 2" id="KW-0732">Signal</keyword>
<keyword evidence="3" id="KW-0614">Plasmid</keyword>